<sequence>TAKKYLELLAMQGLVQREFMLHKPGKPTRYTLRTEEIIISLDLAYMAKSLQLDLPIDNPMIRERANLEPDVKYQLTEGGLVNALIIRKRTKARRYVSRTIELSEMEQRFYQHVPHPTMAYEFFLKICHKVGISDYFDLKQLLVFVQKLQRLNIVNFILEIEKKER</sequence>
<dbReference type="AlphaFoldDB" id="X1F8U5"/>
<organism evidence="1">
    <name type="scientific">marine sediment metagenome</name>
    <dbReference type="NCBI Taxonomy" id="412755"/>
    <lineage>
        <taxon>unclassified sequences</taxon>
        <taxon>metagenomes</taxon>
        <taxon>ecological metagenomes</taxon>
    </lineage>
</organism>
<protein>
    <submittedName>
        <fullName evidence="1">Uncharacterized protein</fullName>
    </submittedName>
</protein>
<gene>
    <name evidence="1" type="ORF">S01H4_56978</name>
</gene>
<comment type="caution">
    <text evidence="1">The sequence shown here is derived from an EMBL/GenBank/DDBJ whole genome shotgun (WGS) entry which is preliminary data.</text>
</comment>
<accession>X1F8U5</accession>
<feature type="non-terminal residue" evidence="1">
    <location>
        <position position="1"/>
    </location>
</feature>
<name>X1F8U5_9ZZZZ</name>
<evidence type="ECO:0000313" key="1">
    <source>
        <dbReference type="EMBL" id="GAH17208.1"/>
    </source>
</evidence>
<dbReference type="EMBL" id="BART01033087">
    <property type="protein sequence ID" value="GAH17208.1"/>
    <property type="molecule type" value="Genomic_DNA"/>
</dbReference>
<proteinExistence type="predicted"/>
<reference evidence="1" key="1">
    <citation type="journal article" date="2014" name="Front. Microbiol.">
        <title>High frequency of phylogenetically diverse reductive dehalogenase-homologous genes in deep subseafloor sedimentary metagenomes.</title>
        <authorList>
            <person name="Kawai M."/>
            <person name="Futagami T."/>
            <person name="Toyoda A."/>
            <person name="Takaki Y."/>
            <person name="Nishi S."/>
            <person name="Hori S."/>
            <person name="Arai W."/>
            <person name="Tsubouchi T."/>
            <person name="Morono Y."/>
            <person name="Uchiyama I."/>
            <person name="Ito T."/>
            <person name="Fujiyama A."/>
            <person name="Inagaki F."/>
            <person name="Takami H."/>
        </authorList>
    </citation>
    <scope>NUCLEOTIDE SEQUENCE</scope>
    <source>
        <strain evidence="1">Expedition CK06-06</strain>
    </source>
</reference>